<accession>A0A316FBZ3</accession>
<evidence type="ECO:0000313" key="2">
    <source>
        <dbReference type="EMBL" id="PWK45303.1"/>
    </source>
</evidence>
<organism evidence="2 3">
    <name type="scientific">Actinoplanes xinjiangensis</name>
    <dbReference type="NCBI Taxonomy" id="512350"/>
    <lineage>
        <taxon>Bacteria</taxon>
        <taxon>Bacillati</taxon>
        <taxon>Actinomycetota</taxon>
        <taxon>Actinomycetes</taxon>
        <taxon>Micromonosporales</taxon>
        <taxon>Micromonosporaceae</taxon>
        <taxon>Actinoplanes</taxon>
    </lineage>
</organism>
<evidence type="ECO:0000313" key="3">
    <source>
        <dbReference type="Proteomes" id="UP000245697"/>
    </source>
</evidence>
<name>A0A316FBZ3_9ACTN</name>
<dbReference type="Proteomes" id="UP000245697">
    <property type="component" value="Unassembled WGS sequence"/>
</dbReference>
<sequence>MLLTRESVIRLMCDAASMTTATPYDDDRARFSRRALARLVLCDQARGLSDAAAGLAVTRYDEFCGAGGRVSEAAAVAGHADRLVTAAVVYERERGSSWADIGRYLHLGAAAAQQRFGSAVQQWRSAFDVPYRLDEQGRKRVPQLPTAAYDPVSAIRRLDLWADVRLGFDDRHAVSGGLQPDPDGEEQEEEQGWPETVGTELDGRIRLAQRGVFLDLLSEYALHRPADRARDVVARAMQGGGEGGGGWYTYTMDGIFETLDVRLAVDGDLVSVVVAGAHSPVLRLQVATLLDAFA</sequence>
<proteinExistence type="predicted"/>
<dbReference type="AlphaFoldDB" id="A0A316FBZ3"/>
<dbReference type="EMBL" id="QGGR01000011">
    <property type="protein sequence ID" value="PWK45303.1"/>
    <property type="molecule type" value="Genomic_DNA"/>
</dbReference>
<feature type="compositionally biased region" description="Acidic residues" evidence="1">
    <location>
        <begin position="182"/>
        <end position="192"/>
    </location>
</feature>
<protein>
    <submittedName>
        <fullName evidence="2">Uncharacterized protein</fullName>
    </submittedName>
</protein>
<evidence type="ECO:0000256" key="1">
    <source>
        <dbReference type="SAM" id="MobiDB-lite"/>
    </source>
</evidence>
<feature type="region of interest" description="Disordered" evidence="1">
    <location>
        <begin position="173"/>
        <end position="196"/>
    </location>
</feature>
<comment type="caution">
    <text evidence="2">The sequence shown here is derived from an EMBL/GenBank/DDBJ whole genome shotgun (WGS) entry which is preliminary data.</text>
</comment>
<gene>
    <name evidence="2" type="ORF">BC793_111277</name>
</gene>
<reference evidence="2 3" key="1">
    <citation type="submission" date="2018-05" db="EMBL/GenBank/DDBJ databases">
        <title>Genomic Encyclopedia of Archaeal and Bacterial Type Strains, Phase II (KMG-II): from individual species to whole genera.</title>
        <authorList>
            <person name="Goeker M."/>
        </authorList>
    </citation>
    <scope>NUCLEOTIDE SEQUENCE [LARGE SCALE GENOMIC DNA]</scope>
    <source>
        <strain evidence="2 3">DSM 45184</strain>
    </source>
</reference>
<keyword evidence="3" id="KW-1185">Reference proteome</keyword>